<keyword evidence="2" id="KW-1185">Reference proteome</keyword>
<dbReference type="EMBL" id="FWZT01000047">
    <property type="protein sequence ID" value="SMF83499.1"/>
    <property type="molecule type" value="Genomic_DNA"/>
</dbReference>
<organism evidence="1 2">
    <name type="scientific">Pseudobacteriovorax antillogorgiicola</name>
    <dbReference type="NCBI Taxonomy" id="1513793"/>
    <lineage>
        <taxon>Bacteria</taxon>
        <taxon>Pseudomonadati</taxon>
        <taxon>Bdellovibrionota</taxon>
        <taxon>Oligoflexia</taxon>
        <taxon>Oligoflexales</taxon>
        <taxon>Pseudobacteriovoracaceae</taxon>
        <taxon>Pseudobacteriovorax</taxon>
    </lineage>
</organism>
<gene>
    <name evidence="1" type="ORF">SAMN06296036_14715</name>
</gene>
<reference evidence="2" key="1">
    <citation type="submission" date="2017-04" db="EMBL/GenBank/DDBJ databases">
        <authorList>
            <person name="Varghese N."/>
            <person name="Submissions S."/>
        </authorList>
    </citation>
    <scope>NUCLEOTIDE SEQUENCE [LARGE SCALE GENOMIC DNA]</scope>
    <source>
        <strain evidence="2">RKEM611</strain>
    </source>
</reference>
<evidence type="ECO:0000313" key="1">
    <source>
        <dbReference type="EMBL" id="SMF83499.1"/>
    </source>
</evidence>
<dbReference type="Proteomes" id="UP000192907">
    <property type="component" value="Unassembled WGS sequence"/>
</dbReference>
<evidence type="ECO:0008006" key="3">
    <source>
        <dbReference type="Google" id="ProtNLM"/>
    </source>
</evidence>
<evidence type="ECO:0000313" key="2">
    <source>
        <dbReference type="Proteomes" id="UP000192907"/>
    </source>
</evidence>
<accession>A0A1Y6CWE9</accession>
<dbReference type="GO" id="GO:0003677">
    <property type="term" value="F:DNA binding"/>
    <property type="evidence" value="ECO:0007669"/>
    <property type="project" value="InterPro"/>
</dbReference>
<dbReference type="SUPFAM" id="SSF47413">
    <property type="entry name" value="lambda repressor-like DNA-binding domains"/>
    <property type="match status" value="1"/>
</dbReference>
<sequence length="81" mass="9560">MTSYCSKTLVSELKRRRKKNPSYSLRKFAKDLSIDPGYLSRVLRDERAMSLDMVYRVGRKLFSKEKDIMSFVDGVYRSKNL</sequence>
<proteinExistence type="predicted"/>
<protein>
    <recommendedName>
        <fullName evidence="3">Helix-turn-helix</fullName>
    </recommendedName>
</protein>
<dbReference type="InterPro" id="IPR010982">
    <property type="entry name" value="Lambda_DNA-bd_dom_sf"/>
</dbReference>
<dbReference type="AlphaFoldDB" id="A0A1Y6CWE9"/>
<dbReference type="Gene3D" id="1.10.260.40">
    <property type="entry name" value="lambda repressor-like DNA-binding domains"/>
    <property type="match status" value="1"/>
</dbReference>
<name>A0A1Y6CWE9_9BACT</name>